<dbReference type="PANTHER" id="PTHR28529:SF2">
    <property type="entry name" value="DNA REPAIR PROTEIN SWI5 HOMOLOG"/>
    <property type="match status" value="1"/>
</dbReference>
<comment type="caution">
    <text evidence="10">The sequence shown here is derived from an EMBL/GenBank/DDBJ whole genome shotgun (WGS) entry which is preliminary data.</text>
</comment>
<keyword evidence="11" id="KW-1185">Reference proteome</keyword>
<evidence type="ECO:0000256" key="3">
    <source>
        <dbReference type="ARBA" id="ARBA00022763"/>
    </source>
</evidence>
<dbReference type="PANTHER" id="PTHR28529">
    <property type="entry name" value="DNA REPAIR PROTEIN SWI5 HOMOLOG"/>
    <property type="match status" value="1"/>
</dbReference>
<feature type="compositionally biased region" description="Basic and acidic residues" evidence="9">
    <location>
        <begin position="1"/>
        <end position="11"/>
    </location>
</feature>
<proteinExistence type="inferred from homology"/>
<reference evidence="10 11" key="1">
    <citation type="submission" date="2024-09" db="EMBL/GenBank/DDBJ databases">
        <title>A chromosome-level genome assembly of Gray's grenadier anchovy, Coilia grayii.</title>
        <authorList>
            <person name="Fu Z."/>
        </authorList>
    </citation>
    <scope>NUCLEOTIDE SEQUENCE [LARGE SCALE GENOMIC DNA]</scope>
    <source>
        <strain evidence="10">G4</strain>
        <tissue evidence="10">Muscle</tissue>
    </source>
</reference>
<comment type="similarity">
    <text evidence="1">Belongs to the SWI5/SAE3 family.</text>
</comment>
<evidence type="ECO:0000256" key="9">
    <source>
        <dbReference type="SAM" id="MobiDB-lite"/>
    </source>
</evidence>
<evidence type="ECO:0000256" key="7">
    <source>
        <dbReference type="ARBA" id="ARBA00059338"/>
    </source>
</evidence>
<evidence type="ECO:0000256" key="4">
    <source>
        <dbReference type="ARBA" id="ARBA00023054"/>
    </source>
</evidence>
<keyword evidence="5" id="KW-0234">DNA repair</keyword>
<dbReference type="Pfam" id="PF07061">
    <property type="entry name" value="Swi5"/>
    <property type="match status" value="1"/>
</dbReference>
<name>A0ABD1IQI3_9TELE</name>
<dbReference type="GO" id="GO:0000724">
    <property type="term" value="P:double-strand break repair via homologous recombination"/>
    <property type="evidence" value="ECO:0007669"/>
    <property type="project" value="UniProtKB-ARBA"/>
</dbReference>
<evidence type="ECO:0000256" key="5">
    <source>
        <dbReference type="ARBA" id="ARBA00023204"/>
    </source>
</evidence>
<evidence type="ECO:0000256" key="8">
    <source>
        <dbReference type="ARBA" id="ARBA00064461"/>
    </source>
</evidence>
<evidence type="ECO:0000313" key="11">
    <source>
        <dbReference type="Proteomes" id="UP001591681"/>
    </source>
</evidence>
<gene>
    <name evidence="10" type="ORF">ACEWY4_027514</name>
</gene>
<dbReference type="InterPro" id="IPR010760">
    <property type="entry name" value="DNA-repair_Swi5"/>
</dbReference>
<dbReference type="Gene3D" id="1.20.5.170">
    <property type="match status" value="1"/>
</dbReference>
<organism evidence="10 11">
    <name type="scientific">Coilia grayii</name>
    <name type="common">Gray's grenadier anchovy</name>
    <dbReference type="NCBI Taxonomy" id="363190"/>
    <lineage>
        <taxon>Eukaryota</taxon>
        <taxon>Metazoa</taxon>
        <taxon>Chordata</taxon>
        <taxon>Craniata</taxon>
        <taxon>Vertebrata</taxon>
        <taxon>Euteleostomi</taxon>
        <taxon>Actinopterygii</taxon>
        <taxon>Neopterygii</taxon>
        <taxon>Teleostei</taxon>
        <taxon>Clupei</taxon>
        <taxon>Clupeiformes</taxon>
        <taxon>Clupeoidei</taxon>
        <taxon>Engraulidae</taxon>
        <taxon>Coilinae</taxon>
        <taxon>Coilia</taxon>
    </lineage>
</organism>
<keyword evidence="3" id="KW-0227">DNA damage</keyword>
<dbReference type="GO" id="GO:0032798">
    <property type="term" value="C:Swi5-Sfr1 complex"/>
    <property type="evidence" value="ECO:0007669"/>
    <property type="project" value="UniProtKB-ARBA"/>
</dbReference>
<evidence type="ECO:0000256" key="6">
    <source>
        <dbReference type="ARBA" id="ARBA00030081"/>
    </source>
</evidence>
<evidence type="ECO:0000256" key="1">
    <source>
        <dbReference type="ARBA" id="ARBA00008060"/>
    </source>
</evidence>
<comment type="subunit">
    <text evidence="8">Component of the swi5-sfr1 complex.</text>
</comment>
<dbReference type="EMBL" id="JBHFQA010000044">
    <property type="protein sequence ID" value="KAL2076884.1"/>
    <property type="molecule type" value="Genomic_DNA"/>
</dbReference>
<accession>A0ABD1IQI3</accession>
<protein>
    <recommendedName>
        <fullName evidence="2">DNA repair protein SWI5 homolog</fullName>
    </recommendedName>
    <alternativeName>
        <fullName evidence="6">Protein SAE3 homolog</fullName>
    </alternativeName>
</protein>
<feature type="region of interest" description="Disordered" evidence="9">
    <location>
        <begin position="1"/>
        <end position="67"/>
    </location>
</feature>
<evidence type="ECO:0000256" key="2">
    <source>
        <dbReference type="ARBA" id="ARBA00019825"/>
    </source>
</evidence>
<dbReference type="AlphaFoldDB" id="A0ABD1IQI3"/>
<keyword evidence="4" id="KW-0175">Coiled coil</keyword>
<sequence length="139" mass="15160">MESLNKQEKTPKCHLTPTRGGVAARSFLRRTPFSGRRGVHSSFKSPAQSSPALASQASPEQEAEQLRRKRVELDGEIALLQSEGIDIQELEQHIDLLHEYNDIKDVAQTLLGQLVLHLATKLPGNGVEVASISAVQGCP</sequence>
<comment type="function">
    <text evidence="7">Component of the SWI5-SFR1 complex, a complex required for double-strand break repair via homologous recombination.</text>
</comment>
<dbReference type="Proteomes" id="UP001591681">
    <property type="component" value="Unassembled WGS sequence"/>
</dbReference>
<dbReference type="FunFam" id="1.20.5.170:FF:000056">
    <property type="entry name" value="DNA repair protein SWI5 homolog"/>
    <property type="match status" value="1"/>
</dbReference>
<feature type="compositionally biased region" description="Low complexity" evidence="9">
    <location>
        <begin position="45"/>
        <end position="60"/>
    </location>
</feature>
<evidence type="ECO:0000313" key="10">
    <source>
        <dbReference type="EMBL" id="KAL2076884.1"/>
    </source>
</evidence>